<dbReference type="SMART" id="SM00679">
    <property type="entry name" value="CTNS"/>
    <property type="match status" value="2"/>
</dbReference>
<dbReference type="GO" id="GO:0098852">
    <property type="term" value="C:lytic vacuole membrane"/>
    <property type="evidence" value="ECO:0007669"/>
    <property type="project" value="UniProtKB-ARBA"/>
</dbReference>
<evidence type="ECO:0000256" key="7">
    <source>
        <dbReference type="SAM" id="MobiDB-lite"/>
    </source>
</evidence>
<dbReference type="InterPro" id="IPR006603">
    <property type="entry name" value="PQ-loop_rpt"/>
</dbReference>
<keyword evidence="3 8" id="KW-1133">Transmembrane helix</keyword>
<feature type="transmembrane region" description="Helical" evidence="8">
    <location>
        <begin position="39"/>
        <end position="60"/>
    </location>
</feature>
<proteinExistence type="inferred from homology"/>
<evidence type="ECO:0000256" key="1">
    <source>
        <dbReference type="ARBA" id="ARBA00004141"/>
    </source>
</evidence>
<evidence type="ECO:0000256" key="4">
    <source>
        <dbReference type="ARBA" id="ARBA00023136"/>
    </source>
</evidence>
<dbReference type="EMBL" id="KZ819603">
    <property type="protein sequence ID" value="PWN34504.1"/>
    <property type="molecule type" value="Genomic_DNA"/>
</dbReference>
<dbReference type="InterPro" id="IPR051415">
    <property type="entry name" value="LAAT-1"/>
</dbReference>
<feature type="transmembrane region" description="Helical" evidence="8">
    <location>
        <begin position="247"/>
        <end position="270"/>
    </location>
</feature>
<feature type="transmembrane region" description="Helical" evidence="8">
    <location>
        <begin position="216"/>
        <end position="235"/>
    </location>
</feature>
<evidence type="ECO:0000256" key="8">
    <source>
        <dbReference type="SAM" id="Phobius"/>
    </source>
</evidence>
<sequence>MVTPQSISSMVGWISIWVWVCVYSPQLQENYQLKSGEGLSIIFVAIWLAGDALNMIGAWIEGLLPTMIILAAYYCLCDVALIWQYYYYRKYHDYFHPPPRPASVNANPAASESTPLLNGNSTTTETIREKPRSPTLGEEIAKCFAGLAFTTIAGVVSWYITAVVGWPNQSSFVALEQKEWRWDGQAAGWASALLYLSSRIPQIFKNRETKCEGLSLALFVFAVVGNLTYVASILIKDMSRDYVIENLSWLIGSSGTVFLDFVVLGQFIVYREERERLVREREANESSIITA</sequence>
<evidence type="ECO:0000256" key="3">
    <source>
        <dbReference type="ARBA" id="ARBA00022989"/>
    </source>
</evidence>
<dbReference type="RefSeq" id="XP_025354806.1">
    <property type="nucleotide sequence ID" value="XM_025500072.1"/>
</dbReference>
<keyword evidence="4 8" id="KW-0472">Membrane</keyword>
<gene>
    <name evidence="9" type="ORF">FA14DRAFT_167210</name>
</gene>
<dbReference type="Pfam" id="PF04193">
    <property type="entry name" value="PQ-loop"/>
    <property type="match status" value="2"/>
</dbReference>
<dbReference type="Proteomes" id="UP000245771">
    <property type="component" value="Unassembled WGS sequence"/>
</dbReference>
<comment type="subcellular location">
    <subcellularLocation>
        <location evidence="1">Membrane</location>
        <topology evidence="1">Multi-pass membrane protein</topology>
    </subcellularLocation>
</comment>
<feature type="transmembrane region" description="Helical" evidence="8">
    <location>
        <begin position="140"/>
        <end position="166"/>
    </location>
</feature>
<comment type="similarity">
    <text evidence="5">Belongs to the laat-1 family.</text>
</comment>
<feature type="transmembrane region" description="Helical" evidence="8">
    <location>
        <begin position="66"/>
        <end position="88"/>
    </location>
</feature>
<dbReference type="FunCoup" id="A0A316VB62">
    <property type="interactions" value="92"/>
</dbReference>
<keyword evidence="10" id="KW-1185">Reference proteome</keyword>
<organism evidence="9 10">
    <name type="scientific">Meira miltonrushii</name>
    <dbReference type="NCBI Taxonomy" id="1280837"/>
    <lineage>
        <taxon>Eukaryota</taxon>
        <taxon>Fungi</taxon>
        <taxon>Dikarya</taxon>
        <taxon>Basidiomycota</taxon>
        <taxon>Ustilaginomycotina</taxon>
        <taxon>Exobasidiomycetes</taxon>
        <taxon>Exobasidiales</taxon>
        <taxon>Brachybasidiaceae</taxon>
        <taxon>Meira</taxon>
    </lineage>
</organism>
<dbReference type="FunFam" id="1.20.1280.290:FF:000012">
    <property type="entry name" value="Vacuolar membrane PQ loop repeat protein"/>
    <property type="match status" value="1"/>
</dbReference>
<dbReference type="OrthoDB" id="8048523at2759"/>
<evidence type="ECO:0008006" key="11">
    <source>
        <dbReference type="Google" id="ProtNLM"/>
    </source>
</evidence>
<evidence type="ECO:0000313" key="10">
    <source>
        <dbReference type="Proteomes" id="UP000245771"/>
    </source>
</evidence>
<dbReference type="PANTHER" id="PTHR16201:SF44">
    <property type="entry name" value="SEVEN TRANSMEMBRANE PROTEIN 1"/>
    <property type="match status" value="1"/>
</dbReference>
<dbReference type="PANTHER" id="PTHR16201">
    <property type="entry name" value="SEVEN TRANSMEMBRANE PROTEIN 1-RELATED"/>
    <property type="match status" value="1"/>
</dbReference>
<reference evidence="9 10" key="1">
    <citation type="journal article" date="2018" name="Mol. Biol. Evol.">
        <title>Broad Genomic Sampling Reveals a Smut Pathogenic Ancestry of the Fungal Clade Ustilaginomycotina.</title>
        <authorList>
            <person name="Kijpornyongpan T."/>
            <person name="Mondo S.J."/>
            <person name="Barry K."/>
            <person name="Sandor L."/>
            <person name="Lee J."/>
            <person name="Lipzen A."/>
            <person name="Pangilinan J."/>
            <person name="LaButti K."/>
            <person name="Hainaut M."/>
            <person name="Henrissat B."/>
            <person name="Grigoriev I.V."/>
            <person name="Spatafora J.W."/>
            <person name="Aime M.C."/>
        </authorList>
    </citation>
    <scope>NUCLEOTIDE SEQUENCE [LARGE SCALE GENOMIC DNA]</scope>
    <source>
        <strain evidence="9 10">MCA 3882</strain>
    </source>
</reference>
<dbReference type="GO" id="GO:0034486">
    <property type="term" value="P:vacuolar transmembrane transport"/>
    <property type="evidence" value="ECO:0007669"/>
    <property type="project" value="UniProtKB-ARBA"/>
</dbReference>
<feature type="region of interest" description="Disordered" evidence="7">
    <location>
        <begin position="110"/>
        <end position="131"/>
    </location>
</feature>
<keyword evidence="2 8" id="KW-0812">Transmembrane</keyword>
<evidence type="ECO:0000256" key="6">
    <source>
        <dbReference type="ARBA" id="ARBA00050768"/>
    </source>
</evidence>
<dbReference type="FunFam" id="1.20.1280.290:FF:000009">
    <property type="entry name" value="PQ loop repeat family protein"/>
    <property type="match status" value="1"/>
</dbReference>
<evidence type="ECO:0000256" key="5">
    <source>
        <dbReference type="ARBA" id="ARBA00038039"/>
    </source>
</evidence>
<name>A0A316VB62_9BASI</name>
<protein>
    <recommendedName>
        <fullName evidence="11">PQ-loop-domain-containing protein</fullName>
    </recommendedName>
</protein>
<comment type="catalytic activity">
    <reaction evidence="6">
        <text>L-histidine(out) + L-arginine(in) = L-histidine(in) + L-arginine(out)</text>
        <dbReference type="Rhea" id="RHEA:71063"/>
        <dbReference type="ChEBI" id="CHEBI:32682"/>
        <dbReference type="ChEBI" id="CHEBI:57595"/>
    </reaction>
</comment>
<feature type="compositionally biased region" description="Polar residues" evidence="7">
    <location>
        <begin position="110"/>
        <end position="125"/>
    </location>
</feature>
<dbReference type="GeneID" id="37021853"/>
<accession>A0A316VB62</accession>
<dbReference type="GO" id="GO:0015174">
    <property type="term" value="F:basic amino acid transmembrane transporter activity"/>
    <property type="evidence" value="ECO:0007669"/>
    <property type="project" value="UniProtKB-ARBA"/>
</dbReference>
<dbReference type="AlphaFoldDB" id="A0A316VB62"/>
<dbReference type="Gene3D" id="1.20.1280.290">
    <property type="match status" value="2"/>
</dbReference>
<evidence type="ECO:0000256" key="2">
    <source>
        <dbReference type="ARBA" id="ARBA00022692"/>
    </source>
</evidence>
<dbReference type="InParanoid" id="A0A316VB62"/>
<evidence type="ECO:0000313" key="9">
    <source>
        <dbReference type="EMBL" id="PWN34504.1"/>
    </source>
</evidence>